<evidence type="ECO:0000313" key="1">
    <source>
        <dbReference type="EMBL" id="QHU06261.1"/>
    </source>
</evidence>
<proteinExistence type="predicted"/>
<sequence>MALSIIYILFLLSIVTFQSIEFQKRIINSPITNLFPYLKVHHVIVLSKPNTRNIYTIDFTPVHQSFIKLLLGKTVQAEVRVRNIDVYFNTSDVTVLDLFYKINKDLTHTQSVELTKHVIHKITDDDIKMKIKKMQNWGSKMNLYKNNCQHFSSKNFDIL</sequence>
<dbReference type="AlphaFoldDB" id="A0A6C0JN14"/>
<dbReference type="EMBL" id="MN740431">
    <property type="protein sequence ID" value="QHU06261.1"/>
    <property type="molecule type" value="Genomic_DNA"/>
</dbReference>
<name>A0A6C0JN14_9ZZZZ</name>
<accession>A0A6C0JN14</accession>
<evidence type="ECO:0008006" key="2">
    <source>
        <dbReference type="Google" id="ProtNLM"/>
    </source>
</evidence>
<reference evidence="1" key="1">
    <citation type="journal article" date="2020" name="Nature">
        <title>Giant virus diversity and host interactions through global metagenomics.</title>
        <authorList>
            <person name="Schulz F."/>
            <person name="Roux S."/>
            <person name="Paez-Espino D."/>
            <person name="Jungbluth S."/>
            <person name="Walsh D.A."/>
            <person name="Denef V.J."/>
            <person name="McMahon K.D."/>
            <person name="Konstantinidis K.T."/>
            <person name="Eloe-Fadrosh E.A."/>
            <person name="Kyrpides N.C."/>
            <person name="Woyke T."/>
        </authorList>
    </citation>
    <scope>NUCLEOTIDE SEQUENCE</scope>
    <source>
        <strain evidence="1">GVMAG-M-3300027747-57</strain>
    </source>
</reference>
<organism evidence="1">
    <name type="scientific">viral metagenome</name>
    <dbReference type="NCBI Taxonomy" id="1070528"/>
    <lineage>
        <taxon>unclassified sequences</taxon>
        <taxon>metagenomes</taxon>
        <taxon>organismal metagenomes</taxon>
    </lineage>
</organism>
<protein>
    <recommendedName>
        <fullName evidence="2">LRAT domain-containing protein</fullName>
    </recommendedName>
</protein>